<dbReference type="PANTHER" id="PTHR11861:SF11">
    <property type="entry name" value="TRANSMEMBRANE GLYCOPROTEIN NMB"/>
    <property type="match status" value="1"/>
</dbReference>
<dbReference type="InterPro" id="IPR000601">
    <property type="entry name" value="PKD_dom"/>
</dbReference>
<evidence type="ECO:0000256" key="3">
    <source>
        <dbReference type="ARBA" id="ARBA00025776"/>
    </source>
</evidence>
<dbReference type="GO" id="GO:0005178">
    <property type="term" value="F:integrin binding"/>
    <property type="evidence" value="ECO:0007669"/>
    <property type="project" value="TreeGrafter"/>
</dbReference>
<dbReference type="InterPro" id="IPR059017">
    <property type="entry name" value="PMEL_NMB_N"/>
</dbReference>
<protein>
    <submittedName>
        <fullName evidence="7">Transmembrane glyco NMB</fullName>
    </submittedName>
</protein>
<keyword evidence="4" id="KW-1133">Transmembrane helix</keyword>
<keyword evidence="4 7" id="KW-0812">Transmembrane</keyword>
<dbReference type="InterPro" id="IPR035986">
    <property type="entry name" value="PKD_dom_sf"/>
</dbReference>
<comment type="similarity">
    <text evidence="3">Belongs to the PMEL/NMB family.</text>
</comment>
<keyword evidence="4" id="KW-0472">Membrane</keyword>
<evidence type="ECO:0000313" key="8">
    <source>
        <dbReference type="Proteomes" id="UP001295444"/>
    </source>
</evidence>
<gene>
    <name evidence="7" type="ORF">PECUL_23A040873</name>
</gene>
<dbReference type="Gene3D" id="2.60.40.10">
    <property type="entry name" value="Immunoglobulins"/>
    <property type="match status" value="1"/>
</dbReference>
<evidence type="ECO:0000256" key="4">
    <source>
        <dbReference type="SAM" id="Phobius"/>
    </source>
</evidence>
<accession>A0AAD1W3F3</accession>
<dbReference type="AlphaFoldDB" id="A0AAD1W3F3"/>
<dbReference type="InterPro" id="IPR022409">
    <property type="entry name" value="PKD/Chitinase_dom"/>
</dbReference>
<feature type="transmembrane region" description="Helical" evidence="4">
    <location>
        <begin position="517"/>
        <end position="536"/>
    </location>
</feature>
<reference evidence="7" key="1">
    <citation type="submission" date="2022-03" db="EMBL/GenBank/DDBJ databases">
        <authorList>
            <person name="Alioto T."/>
            <person name="Alioto T."/>
            <person name="Gomez Garrido J."/>
        </authorList>
    </citation>
    <scope>NUCLEOTIDE SEQUENCE</scope>
</reference>
<dbReference type="SMART" id="SM00089">
    <property type="entry name" value="PKD"/>
    <property type="match status" value="1"/>
</dbReference>
<dbReference type="EMBL" id="OW240915">
    <property type="protein sequence ID" value="CAH2282620.1"/>
    <property type="molecule type" value="Genomic_DNA"/>
</dbReference>
<dbReference type="InterPro" id="IPR046846">
    <property type="entry name" value="PKAT_KLD"/>
</dbReference>
<keyword evidence="1 5" id="KW-0732">Signal</keyword>
<sequence length="586" mass="64991">MKKDLVLGGLVLLSLWLISGIQAVKRFQDVRFHGKQSNDQGHHSQIRGWSPDRNTWDEQLYPAWKAGDARWENCWRGGKVEALLTSDSPALIGSNITFAVTLRFPRCQKENDDGDIIYDRKCRNDSFSYQDQYVYNWTKWVDDCNEGNCTFLNKFPDGRPFPHHPDWRRRNFVYIFQTLGQYYALSGRSSAVLSINTTNITAGTQMMEVSVYRRDHRRHYPVAKASAMYIVTEQIPLYVNISQKNDRNSSDKIFIKDSPITFDVKLHDPSHYLAKAAVSFNWTFGDGSGSFVSNNPLSSHTYTLLGNFSLNLTVKAAIPGPCKPVTPTTFIPTTYTSSTTTAPVTSNSTGNSTDLPFTETAFVTTEGSNVTTAPTTETTTHIQTTPAAGCFIDRYGYYKANIRIVDGILEVNIVEMTNVSPSEAQNAFIDFVVACQGSIPTDACTIISDSTCTIPQNEVCDEVVTTDECLVTLRRAFTGPGTYCVNITLGDDASLALASTLVSVSEGIGTPAPVKEILIYLGILAVIAVALGALLYKKYKGYKRIDTAYHNRTNEGLSVTFNQIKSSLLKRNDEHHPLLKTKAGVI</sequence>
<dbReference type="SUPFAM" id="SSF49299">
    <property type="entry name" value="PKD domain"/>
    <property type="match status" value="1"/>
</dbReference>
<dbReference type="PANTHER" id="PTHR11861">
    <property type="entry name" value="MELANOCYTE PROTEIN PMEL 17-RELATED"/>
    <property type="match status" value="1"/>
</dbReference>
<dbReference type="InterPro" id="IPR045219">
    <property type="entry name" value="PKAT"/>
</dbReference>
<feature type="domain" description="PKD" evidence="6">
    <location>
        <begin position="278"/>
        <end position="314"/>
    </location>
</feature>
<feature type="signal peptide" evidence="5">
    <location>
        <begin position="1"/>
        <end position="23"/>
    </location>
</feature>
<keyword evidence="8" id="KW-1185">Reference proteome</keyword>
<organism evidence="7 8">
    <name type="scientific">Pelobates cultripes</name>
    <name type="common">Western spadefoot toad</name>
    <dbReference type="NCBI Taxonomy" id="61616"/>
    <lineage>
        <taxon>Eukaryota</taxon>
        <taxon>Metazoa</taxon>
        <taxon>Chordata</taxon>
        <taxon>Craniata</taxon>
        <taxon>Vertebrata</taxon>
        <taxon>Euteleostomi</taxon>
        <taxon>Amphibia</taxon>
        <taxon>Batrachia</taxon>
        <taxon>Anura</taxon>
        <taxon>Pelobatoidea</taxon>
        <taxon>Pelobatidae</taxon>
        <taxon>Pelobates</taxon>
    </lineage>
</organism>
<dbReference type="GO" id="GO:0005886">
    <property type="term" value="C:plasma membrane"/>
    <property type="evidence" value="ECO:0007669"/>
    <property type="project" value="TreeGrafter"/>
</dbReference>
<dbReference type="Pfam" id="PF20433">
    <property type="entry name" value="PKAT_KLD"/>
    <property type="match status" value="1"/>
</dbReference>
<dbReference type="CDD" id="cd00146">
    <property type="entry name" value="PKD"/>
    <property type="match status" value="1"/>
</dbReference>
<evidence type="ECO:0000259" key="6">
    <source>
        <dbReference type="PROSITE" id="PS50093"/>
    </source>
</evidence>
<dbReference type="Proteomes" id="UP001295444">
    <property type="component" value="Chromosome 04"/>
</dbReference>
<name>A0AAD1W3F3_PELCU</name>
<evidence type="ECO:0000256" key="1">
    <source>
        <dbReference type="ARBA" id="ARBA00022729"/>
    </source>
</evidence>
<keyword evidence="2" id="KW-0325">Glycoprotein</keyword>
<proteinExistence type="inferred from homology"/>
<dbReference type="InterPro" id="IPR013783">
    <property type="entry name" value="Ig-like_fold"/>
</dbReference>
<evidence type="ECO:0000313" key="7">
    <source>
        <dbReference type="EMBL" id="CAH2282620.1"/>
    </source>
</evidence>
<evidence type="ECO:0000256" key="2">
    <source>
        <dbReference type="ARBA" id="ARBA00023180"/>
    </source>
</evidence>
<dbReference type="Pfam" id="PF00801">
    <property type="entry name" value="PKD"/>
    <property type="match status" value="1"/>
</dbReference>
<evidence type="ECO:0000256" key="5">
    <source>
        <dbReference type="SAM" id="SignalP"/>
    </source>
</evidence>
<dbReference type="GO" id="GO:0007155">
    <property type="term" value="P:cell adhesion"/>
    <property type="evidence" value="ECO:0007669"/>
    <property type="project" value="TreeGrafter"/>
</dbReference>
<dbReference type="Pfam" id="PF26141">
    <property type="entry name" value="PMEL_NMB_N"/>
    <property type="match status" value="1"/>
</dbReference>
<feature type="chain" id="PRO_5042265325" evidence="5">
    <location>
        <begin position="24"/>
        <end position="586"/>
    </location>
</feature>
<dbReference type="PROSITE" id="PS50093">
    <property type="entry name" value="PKD"/>
    <property type="match status" value="1"/>
</dbReference>